<evidence type="ECO:0000313" key="4">
    <source>
        <dbReference type="EMBL" id="CAK5280002.1"/>
    </source>
</evidence>
<dbReference type="AlphaFoldDB" id="A0AAD2GXY1"/>
<dbReference type="Pfam" id="PF03134">
    <property type="entry name" value="TB2_DP1_HVA22"/>
    <property type="match status" value="1"/>
</dbReference>
<keyword evidence="5" id="KW-1185">Reference proteome</keyword>
<comment type="caution">
    <text evidence="3">The sequence shown here is derived from an EMBL/GenBank/DDBJ whole genome shotgun (WGS) entry which is preliminary data.</text>
</comment>
<evidence type="ECO:0000256" key="2">
    <source>
        <dbReference type="SAM" id="MobiDB-lite"/>
    </source>
</evidence>
<keyword evidence="1" id="KW-0812">Transmembrane</keyword>
<feature type="region of interest" description="Disordered" evidence="2">
    <location>
        <begin position="180"/>
        <end position="217"/>
    </location>
</feature>
<proteinExistence type="inferred from homology"/>
<accession>A0AAD2GXY1</accession>
<dbReference type="EMBL" id="CAVNYO010000062">
    <property type="protein sequence ID" value="CAK5264605.1"/>
    <property type="molecule type" value="Genomic_DNA"/>
</dbReference>
<keyword evidence="1" id="KW-0472">Membrane</keyword>
<gene>
    <name evidence="4" type="ORF">MYCIT1_LOCUS30426</name>
    <name evidence="3" type="ORF">MYCIT1_LOCUS4908</name>
</gene>
<dbReference type="Proteomes" id="UP001295794">
    <property type="component" value="Unassembled WGS sequence"/>
</dbReference>
<name>A0AAD2GXY1_9AGAR</name>
<comment type="subcellular location">
    <subcellularLocation>
        <location evidence="1">Membrane</location>
        <topology evidence="1">Multi-pass membrane protein</topology>
    </subcellularLocation>
</comment>
<reference evidence="3" key="1">
    <citation type="submission" date="2023-11" db="EMBL/GenBank/DDBJ databases">
        <authorList>
            <person name="De Vega J J."/>
            <person name="De Vega J J."/>
        </authorList>
    </citation>
    <scope>NUCLEOTIDE SEQUENCE</scope>
</reference>
<feature type="transmembrane region" description="Helical" evidence="1">
    <location>
        <begin position="6"/>
        <end position="24"/>
    </location>
</feature>
<comment type="caution">
    <text evidence="1">Lacks conserved residue(s) required for the propagation of feature annotation.</text>
</comment>
<evidence type="ECO:0000313" key="5">
    <source>
        <dbReference type="Proteomes" id="UP001295794"/>
    </source>
</evidence>
<keyword evidence="1" id="KW-1133">Transmembrane helix</keyword>
<organism evidence="3 5">
    <name type="scientific">Mycena citricolor</name>
    <dbReference type="NCBI Taxonomy" id="2018698"/>
    <lineage>
        <taxon>Eukaryota</taxon>
        <taxon>Fungi</taxon>
        <taxon>Dikarya</taxon>
        <taxon>Basidiomycota</taxon>
        <taxon>Agaricomycotina</taxon>
        <taxon>Agaricomycetes</taxon>
        <taxon>Agaricomycetidae</taxon>
        <taxon>Agaricales</taxon>
        <taxon>Marasmiineae</taxon>
        <taxon>Mycenaceae</taxon>
        <taxon>Mycena</taxon>
    </lineage>
</organism>
<evidence type="ECO:0000256" key="1">
    <source>
        <dbReference type="RuleBase" id="RU362006"/>
    </source>
</evidence>
<feature type="compositionally biased region" description="Pro residues" evidence="2">
    <location>
        <begin position="208"/>
        <end position="217"/>
    </location>
</feature>
<dbReference type="GO" id="GO:0016020">
    <property type="term" value="C:membrane"/>
    <property type="evidence" value="ECO:0007669"/>
    <property type="project" value="UniProtKB-SubCell"/>
</dbReference>
<feature type="compositionally biased region" description="Low complexity" evidence="2">
    <location>
        <begin position="180"/>
        <end position="207"/>
    </location>
</feature>
<comment type="similarity">
    <text evidence="1">Belongs to the DP1 family.</text>
</comment>
<sequence length="217" mass="23415">MILSFISHVIAAWFAFLIPVFGTFKALKHRPVSEPDLERWTKYWSVVGLIVCFEYLGEWVISWVPFYWEAKTAFLLFLALPQTQGSTYIYDTYILPFMTRNEAEFDADIVTIQGNVFSFASVKFAIAWNALMGAANKNAAQQGQPGVAPAGAPSMGAALDMFRAYAPAIASALRPASAPASAPAAVSPSVSPYASTASTPNAATEAAPPFPEPQHVS</sequence>
<dbReference type="PANTHER" id="PTHR12300">
    <property type="entry name" value="HVA22-LIKE PROTEINS"/>
    <property type="match status" value="1"/>
</dbReference>
<feature type="transmembrane region" description="Helical" evidence="1">
    <location>
        <begin position="44"/>
        <end position="68"/>
    </location>
</feature>
<protein>
    <recommendedName>
        <fullName evidence="1">Protein YOP1</fullName>
    </recommendedName>
</protein>
<evidence type="ECO:0000313" key="3">
    <source>
        <dbReference type="EMBL" id="CAK5264605.1"/>
    </source>
</evidence>
<dbReference type="InterPro" id="IPR004345">
    <property type="entry name" value="TB2_DP1_HVA22"/>
</dbReference>
<dbReference type="EMBL" id="CAVNYO010000440">
    <property type="protein sequence ID" value="CAK5280002.1"/>
    <property type="molecule type" value="Genomic_DNA"/>
</dbReference>